<comment type="caution">
    <text evidence="1">The sequence shown here is derived from an EMBL/GenBank/DDBJ whole genome shotgun (WGS) entry which is preliminary data.</text>
</comment>
<keyword evidence="2" id="KW-1185">Reference proteome</keyword>
<reference evidence="1 2" key="1">
    <citation type="submission" date="2023-08" db="EMBL/GenBank/DDBJ databases">
        <title>Whole-genome sequencing of halo(alkali)philic microorganisms from hypersaline lakes.</title>
        <authorList>
            <person name="Sorokin D.Y."/>
            <person name="Abbas B."/>
            <person name="Merkel A.Y."/>
        </authorList>
    </citation>
    <scope>NUCLEOTIDE SEQUENCE [LARGE SCALE GENOMIC DNA]</scope>
    <source>
        <strain evidence="1 2">AB-CW4</strain>
    </source>
</reference>
<organism evidence="1 2">
    <name type="scientific">Natronospira bacteriovora</name>
    <dbReference type="NCBI Taxonomy" id="3069753"/>
    <lineage>
        <taxon>Bacteria</taxon>
        <taxon>Pseudomonadati</taxon>
        <taxon>Pseudomonadota</taxon>
        <taxon>Gammaproteobacteria</taxon>
        <taxon>Natronospirales</taxon>
        <taxon>Natronospiraceae</taxon>
        <taxon>Natronospira</taxon>
    </lineage>
</organism>
<evidence type="ECO:0000313" key="1">
    <source>
        <dbReference type="EMBL" id="MDQ2070871.1"/>
    </source>
</evidence>
<gene>
    <name evidence="1" type="ORF">RBH19_13415</name>
</gene>
<proteinExistence type="predicted"/>
<dbReference type="RefSeq" id="WP_306729367.1">
    <property type="nucleotide sequence ID" value="NZ_JAVDDT010000012.1"/>
</dbReference>
<name>A0ABU0WA04_9GAMM</name>
<protein>
    <submittedName>
        <fullName evidence="1">Uncharacterized protein</fullName>
    </submittedName>
</protein>
<accession>A0ABU0WA04</accession>
<dbReference type="Proteomes" id="UP001239019">
    <property type="component" value="Unassembled WGS sequence"/>
</dbReference>
<sequence length="90" mass="9786">MNTDALQGFLTFRELDAAMAHGKGSAFRAFKRLAPPLREGEDFLRLTPADSADAIEALRRQARIYPASINVVLLHPGAADRVRAGMQAHG</sequence>
<dbReference type="EMBL" id="JAVDDT010000012">
    <property type="protein sequence ID" value="MDQ2070871.1"/>
    <property type="molecule type" value="Genomic_DNA"/>
</dbReference>
<evidence type="ECO:0000313" key="2">
    <source>
        <dbReference type="Proteomes" id="UP001239019"/>
    </source>
</evidence>